<evidence type="ECO:0000313" key="3">
    <source>
        <dbReference type="EMBL" id="GLC27215.1"/>
    </source>
</evidence>
<organism evidence="3 4">
    <name type="scientific">Roseisolibacter agri</name>
    <dbReference type="NCBI Taxonomy" id="2014610"/>
    <lineage>
        <taxon>Bacteria</taxon>
        <taxon>Pseudomonadati</taxon>
        <taxon>Gemmatimonadota</taxon>
        <taxon>Gemmatimonadia</taxon>
        <taxon>Gemmatimonadales</taxon>
        <taxon>Gemmatimonadaceae</taxon>
        <taxon>Roseisolibacter</taxon>
    </lineage>
</organism>
<feature type="transmembrane region" description="Helical" evidence="2">
    <location>
        <begin position="165"/>
        <end position="185"/>
    </location>
</feature>
<feature type="transmembrane region" description="Helical" evidence="2">
    <location>
        <begin position="370"/>
        <end position="391"/>
    </location>
</feature>
<reference evidence="3" key="1">
    <citation type="submission" date="2022-08" db="EMBL/GenBank/DDBJ databases">
        <title>Draft genome sequencing of Roseisolibacter agri AW1220.</title>
        <authorList>
            <person name="Tobiishi Y."/>
            <person name="Tonouchi A."/>
        </authorList>
    </citation>
    <scope>NUCLEOTIDE SEQUENCE</scope>
    <source>
        <strain evidence="3">AW1220</strain>
    </source>
</reference>
<feature type="compositionally biased region" description="Low complexity" evidence="1">
    <location>
        <begin position="9"/>
        <end position="30"/>
    </location>
</feature>
<evidence type="ECO:0000256" key="1">
    <source>
        <dbReference type="SAM" id="MobiDB-lite"/>
    </source>
</evidence>
<comment type="caution">
    <text evidence="3">The sequence shown here is derived from an EMBL/GenBank/DDBJ whole genome shotgun (WGS) entry which is preliminary data.</text>
</comment>
<evidence type="ECO:0000313" key="4">
    <source>
        <dbReference type="Proteomes" id="UP001161325"/>
    </source>
</evidence>
<accession>A0AA37Q611</accession>
<feature type="transmembrane region" description="Helical" evidence="2">
    <location>
        <begin position="271"/>
        <end position="290"/>
    </location>
</feature>
<feature type="transmembrane region" description="Helical" evidence="2">
    <location>
        <begin position="104"/>
        <end position="127"/>
    </location>
</feature>
<keyword evidence="2" id="KW-1133">Transmembrane helix</keyword>
<gene>
    <name evidence="3" type="ORF">rosag_37280</name>
</gene>
<keyword evidence="2" id="KW-0812">Transmembrane</keyword>
<feature type="transmembrane region" description="Helical" evidence="2">
    <location>
        <begin position="347"/>
        <end position="365"/>
    </location>
</feature>
<keyword evidence="2" id="KW-0472">Membrane</keyword>
<dbReference type="InterPro" id="IPR018580">
    <property type="entry name" value="Uncharacterised_YfhO"/>
</dbReference>
<dbReference type="PANTHER" id="PTHR38454:SF1">
    <property type="entry name" value="INTEGRAL MEMBRANE PROTEIN"/>
    <property type="match status" value="1"/>
</dbReference>
<name>A0AA37Q611_9BACT</name>
<feature type="transmembrane region" description="Helical" evidence="2">
    <location>
        <begin position="799"/>
        <end position="819"/>
    </location>
</feature>
<dbReference type="Proteomes" id="UP001161325">
    <property type="component" value="Unassembled WGS sequence"/>
</dbReference>
<feature type="transmembrane region" description="Helical" evidence="2">
    <location>
        <begin position="191"/>
        <end position="208"/>
    </location>
</feature>
<sequence>MSRPDPAVSADATPAATHGAAASPRTSAARAGRRDEVAEPVLATPARPTLWAAATYAIATLLLAWPALLGQFLVNPRSDQYIAGYAFREFAASFMRETGSFPLWNPYLFGGMPYVAAMHGDIFYPTFLLRLVLPADAGMTWGMILHVFLAGLFTFAFLRAVGLGFFGALVGGLAYMLGGNVAGLVSPGHDGKIFISALLPLVLLMVHRGTRNGRAWAWGGLALGVMLAVLTPHPQLLQYLLLVTGAYALFCAFSAGGEGGALPRPMALRRLGFAAVAVAVGMLGGAVQFWPVLEYTPWSPRAGGKGWEHAISYSMPPEELINTYLPQFSGILDHYTGRNGIHFHSEYIGAAVLVLAGLAFGVSAARRKFLWFWVATLVVATLWALGGHTPFYHLVYALVPGTKFFRAPSTMLYVVSFSVAVLAAMGTERALALRFRPRYLIAWVAVAALVALMATGGMLTNVAASFANPQLAALVDQNSGALTVGAWRSLLAVVAVAGVLLAMRRGTLPARTAAWALAGVIAIDLWSVERLYWRFSPPAAQLFASDPTIDFLRAQTDSGRVIATPLASEGLTPRDPFLTGDALMVHRVRQVLGYHGNELGRYQQLYGIESGAQNIANPNFWRLANVRFFLTNTPELPIEGATRVAGPARNAVGTMSYVFRLPGDNPPAWVAPIAVKAPDESVLATVLDPRFDVRRAALFDTAAAVPTQDVPSQLPAPLDLSVRVKERAPGRIALTLDRPAPAGAALVVSENFYPGWTATADGRPAQIGRADYSLIGVALPTGAREVLLTFTSPRVETGFAISLGVLTLSLLAMGAGFAMERRRRV</sequence>
<feature type="transmembrane region" description="Helical" evidence="2">
    <location>
        <begin position="514"/>
        <end position="533"/>
    </location>
</feature>
<dbReference type="AlphaFoldDB" id="A0AA37Q611"/>
<protein>
    <submittedName>
        <fullName evidence="3">Membrane protein</fullName>
    </submittedName>
</protein>
<feature type="transmembrane region" description="Helical" evidence="2">
    <location>
        <begin position="215"/>
        <end position="233"/>
    </location>
</feature>
<feature type="transmembrane region" description="Helical" evidence="2">
    <location>
        <begin position="411"/>
        <end position="427"/>
    </location>
</feature>
<feature type="transmembrane region" description="Helical" evidence="2">
    <location>
        <begin position="239"/>
        <end position="259"/>
    </location>
</feature>
<feature type="region of interest" description="Disordered" evidence="1">
    <location>
        <begin position="1"/>
        <end position="36"/>
    </location>
</feature>
<feature type="transmembrane region" description="Helical" evidence="2">
    <location>
        <begin position="484"/>
        <end position="502"/>
    </location>
</feature>
<proteinExistence type="predicted"/>
<dbReference type="PANTHER" id="PTHR38454">
    <property type="entry name" value="INTEGRAL MEMBRANE PROTEIN-RELATED"/>
    <property type="match status" value="1"/>
</dbReference>
<feature type="transmembrane region" description="Helical" evidence="2">
    <location>
        <begin position="439"/>
        <end position="464"/>
    </location>
</feature>
<feature type="transmembrane region" description="Helical" evidence="2">
    <location>
        <begin position="50"/>
        <end position="74"/>
    </location>
</feature>
<keyword evidence="4" id="KW-1185">Reference proteome</keyword>
<evidence type="ECO:0000256" key="2">
    <source>
        <dbReference type="SAM" id="Phobius"/>
    </source>
</evidence>
<dbReference type="EMBL" id="BRXS01000006">
    <property type="protein sequence ID" value="GLC27215.1"/>
    <property type="molecule type" value="Genomic_DNA"/>
</dbReference>